<proteinExistence type="predicted"/>
<name>A0A9X0D2A2_9CNID</name>
<accession>A0A9X0D2A2</accession>
<gene>
    <name evidence="1" type="ORF">OS493_030628</name>
</gene>
<dbReference type="AlphaFoldDB" id="A0A9X0D2A2"/>
<evidence type="ECO:0000313" key="1">
    <source>
        <dbReference type="EMBL" id="KAJ7383098.1"/>
    </source>
</evidence>
<protein>
    <submittedName>
        <fullName evidence="1">Uncharacterized protein</fullName>
    </submittedName>
</protein>
<keyword evidence="2" id="KW-1185">Reference proteome</keyword>
<dbReference type="EMBL" id="MU825906">
    <property type="protein sequence ID" value="KAJ7383098.1"/>
    <property type="molecule type" value="Genomic_DNA"/>
</dbReference>
<evidence type="ECO:0000313" key="2">
    <source>
        <dbReference type="Proteomes" id="UP001163046"/>
    </source>
</evidence>
<sequence>MTTLAEIFNLDPDLLYRKFDLEPCYRYDPGQKENLIFLSPTVLLQDLELRDGGYKDRGPKEVLARLTKDILNSKTSEQCVLFQVPEIPYVHMGYGKASENKKHNMAITENEAKVWMNFLDLSRHKKPGEVLREGESPMEEDVTFPTAKDTQAFEFERGDTEELVDPSNSGLKRRVKGSYLLFFSILLIFFDKKNPRKNPPLAPTSKCKAKIGANKISDFILFWILPYLLNFTHQKVNAINEHHGRKSEEEGVPVFTVPTVEKSAMDIIQEAMLSCKVPIKLEKAIVEKYRQYYSSDKLKRKYNLPATKGHTPIILVPLGYQVDDMPVEIEDLGTRWREIGDVHLVDAFISKFIENEEIQTDFLHSIGYLKDTFATDYGILLPDEDTFSELVKQIEDEHPDIFQHLPIPCQGQHLDVCLGLVKNTEKNQSVCFSYFPEHANGSDIASLFRVIGARRLNHFTLAVLHGACINSNDPKCKLLSLYPVKSCRKFSFKSGKLHKRKLDEENERNFEEGVGRFCSIHFPEAFNSLEQAICSDSAVKEVISESSGKYPNYHHNSLVVAYTKPKHCEYLKTIPFGAAMAQTSQDQDQEKQIRLLERYHTRAANLNGSLLSMIARRGNPKNVGVVLAINDTLGPHGACLPNLPAAMRRVIAFFVMAVVACWSS</sequence>
<dbReference type="OrthoDB" id="5958225at2759"/>
<reference evidence="1" key="1">
    <citation type="submission" date="2023-01" db="EMBL/GenBank/DDBJ databases">
        <title>Genome assembly of the deep-sea coral Lophelia pertusa.</title>
        <authorList>
            <person name="Herrera S."/>
            <person name="Cordes E."/>
        </authorList>
    </citation>
    <scope>NUCLEOTIDE SEQUENCE</scope>
    <source>
        <strain evidence="1">USNM1676648</strain>
        <tissue evidence="1">Polyp</tissue>
    </source>
</reference>
<dbReference type="Proteomes" id="UP001163046">
    <property type="component" value="Unassembled WGS sequence"/>
</dbReference>
<comment type="caution">
    <text evidence="1">The sequence shown here is derived from an EMBL/GenBank/DDBJ whole genome shotgun (WGS) entry which is preliminary data.</text>
</comment>
<organism evidence="1 2">
    <name type="scientific">Desmophyllum pertusum</name>
    <dbReference type="NCBI Taxonomy" id="174260"/>
    <lineage>
        <taxon>Eukaryota</taxon>
        <taxon>Metazoa</taxon>
        <taxon>Cnidaria</taxon>
        <taxon>Anthozoa</taxon>
        <taxon>Hexacorallia</taxon>
        <taxon>Scleractinia</taxon>
        <taxon>Caryophylliina</taxon>
        <taxon>Caryophylliidae</taxon>
        <taxon>Desmophyllum</taxon>
    </lineage>
</organism>